<keyword evidence="3" id="KW-1185">Reference proteome</keyword>
<dbReference type="CDD" id="cd00085">
    <property type="entry name" value="HNHc"/>
    <property type="match status" value="1"/>
</dbReference>
<dbReference type="PANTHER" id="PTHR33877:SF2">
    <property type="entry name" value="OS07G0170200 PROTEIN"/>
    <property type="match status" value="1"/>
</dbReference>
<comment type="caution">
    <text evidence="2">The sequence shown here is derived from an EMBL/GenBank/DDBJ whole genome shotgun (WGS) entry which is preliminary data.</text>
</comment>
<name>A0A557R3Q4_9RHOO</name>
<evidence type="ECO:0000313" key="3">
    <source>
        <dbReference type="Proteomes" id="UP000319502"/>
    </source>
</evidence>
<keyword evidence="2" id="KW-0255">Endonuclease</keyword>
<dbReference type="InterPro" id="IPR003615">
    <property type="entry name" value="HNH_nuc"/>
</dbReference>
<dbReference type="SMART" id="SM00507">
    <property type="entry name" value="HNHc"/>
    <property type="match status" value="1"/>
</dbReference>
<reference evidence="2 3" key="1">
    <citation type="submission" date="2019-07" db="EMBL/GenBank/DDBJ databases">
        <title>The pathways for chlorine oxyanion respiration interact through the shared metabolite chlorate.</title>
        <authorList>
            <person name="Barnum T.P."/>
            <person name="Cheng Y."/>
            <person name="Hill K.A."/>
            <person name="Lucas L.N."/>
            <person name="Carlson H.K."/>
            <person name="Coates J.D."/>
        </authorList>
    </citation>
    <scope>NUCLEOTIDE SEQUENCE [LARGE SCALE GENOMIC DNA]</scope>
    <source>
        <strain evidence="2 3">SFB-3</strain>
    </source>
</reference>
<protein>
    <submittedName>
        <fullName evidence="2">HNH endonuclease</fullName>
    </submittedName>
</protein>
<accession>A0A557R3Q4</accession>
<sequence length="65" mass="6957">MKVLSRDGFRCVFCGCTGEKTSLHVDHIKPVAKGGSSKLDFLATLCEECNLGKGTQDIENILGGK</sequence>
<dbReference type="InterPro" id="IPR052892">
    <property type="entry name" value="NA-targeting_endonuclease"/>
</dbReference>
<keyword evidence="2" id="KW-0540">Nuclease</keyword>
<evidence type="ECO:0000313" key="2">
    <source>
        <dbReference type="EMBL" id="TVO59799.1"/>
    </source>
</evidence>
<dbReference type="Gene3D" id="1.10.30.50">
    <property type="match status" value="1"/>
</dbReference>
<feature type="domain" description="HNH nuclease" evidence="1">
    <location>
        <begin position="2"/>
        <end position="51"/>
    </location>
</feature>
<dbReference type="EMBL" id="VMNK01000001">
    <property type="protein sequence ID" value="TVO59799.1"/>
    <property type="molecule type" value="Genomic_DNA"/>
</dbReference>
<dbReference type="GO" id="GO:0003676">
    <property type="term" value="F:nucleic acid binding"/>
    <property type="evidence" value="ECO:0007669"/>
    <property type="project" value="InterPro"/>
</dbReference>
<evidence type="ECO:0000259" key="1">
    <source>
        <dbReference type="SMART" id="SM00507"/>
    </source>
</evidence>
<dbReference type="PANTHER" id="PTHR33877">
    <property type="entry name" value="SLL1193 PROTEIN"/>
    <property type="match status" value="1"/>
</dbReference>
<dbReference type="Proteomes" id="UP000319502">
    <property type="component" value="Unassembled WGS sequence"/>
</dbReference>
<dbReference type="GO" id="GO:0004519">
    <property type="term" value="F:endonuclease activity"/>
    <property type="evidence" value="ECO:0007669"/>
    <property type="project" value="UniProtKB-KW"/>
</dbReference>
<dbReference type="OrthoDB" id="5292295at2"/>
<dbReference type="InterPro" id="IPR002711">
    <property type="entry name" value="HNH"/>
</dbReference>
<dbReference type="GO" id="GO:0008270">
    <property type="term" value="F:zinc ion binding"/>
    <property type="evidence" value="ECO:0007669"/>
    <property type="project" value="InterPro"/>
</dbReference>
<keyword evidence="2" id="KW-0378">Hydrolase</keyword>
<organism evidence="2 3">
    <name type="scientific">Denitromonas halophila</name>
    <dbReference type="NCBI Taxonomy" id="1629404"/>
    <lineage>
        <taxon>Bacteria</taxon>
        <taxon>Pseudomonadati</taxon>
        <taxon>Pseudomonadota</taxon>
        <taxon>Betaproteobacteria</taxon>
        <taxon>Rhodocyclales</taxon>
        <taxon>Zoogloeaceae</taxon>
        <taxon>Denitromonas</taxon>
    </lineage>
</organism>
<dbReference type="Pfam" id="PF01844">
    <property type="entry name" value="HNH"/>
    <property type="match status" value="1"/>
</dbReference>
<dbReference type="AlphaFoldDB" id="A0A557R3Q4"/>
<gene>
    <name evidence="2" type="ORF">FHP91_00530</name>
</gene>
<proteinExistence type="predicted"/>